<dbReference type="SUPFAM" id="SSF69593">
    <property type="entry name" value="Glycerol-3-phosphate (1)-acyltransferase"/>
    <property type="match status" value="1"/>
</dbReference>
<protein>
    <recommendedName>
        <fullName evidence="6">Phospholipid/glycerol acyltransferase domain-containing protein</fullName>
    </recommendedName>
</protein>
<dbReference type="Proteomes" id="UP000605253">
    <property type="component" value="Unassembled WGS sequence"/>
</dbReference>
<comment type="pathway">
    <text evidence="1">Lipid metabolism.</text>
</comment>
<reference evidence="7" key="1">
    <citation type="journal article" date="2014" name="Int. J. Syst. Evol. Microbiol.">
        <title>Complete genome sequence of Corynebacterium casei LMG S-19264T (=DSM 44701T), isolated from a smear-ripened cheese.</title>
        <authorList>
            <consortium name="US DOE Joint Genome Institute (JGI-PGF)"/>
            <person name="Walter F."/>
            <person name="Albersmeier A."/>
            <person name="Kalinowski J."/>
            <person name="Ruckert C."/>
        </authorList>
    </citation>
    <scope>NUCLEOTIDE SEQUENCE</scope>
    <source>
        <strain evidence="7">CGMCC 1.12181</strain>
    </source>
</reference>
<dbReference type="Pfam" id="PF01553">
    <property type="entry name" value="Acyltransferase"/>
    <property type="match status" value="1"/>
</dbReference>
<organism evidence="7 8">
    <name type="scientific">Marinicella pacifica</name>
    <dbReference type="NCBI Taxonomy" id="1171543"/>
    <lineage>
        <taxon>Bacteria</taxon>
        <taxon>Pseudomonadati</taxon>
        <taxon>Pseudomonadota</taxon>
        <taxon>Gammaproteobacteria</taxon>
        <taxon>Lysobacterales</taxon>
        <taxon>Marinicellaceae</taxon>
        <taxon>Marinicella</taxon>
    </lineage>
</organism>
<keyword evidence="3" id="KW-0808">Transferase</keyword>
<keyword evidence="5" id="KW-0012">Acyltransferase</keyword>
<dbReference type="CDD" id="cd07989">
    <property type="entry name" value="LPLAT_AGPAT-like"/>
    <property type="match status" value="1"/>
</dbReference>
<reference evidence="7" key="2">
    <citation type="submission" date="2020-09" db="EMBL/GenBank/DDBJ databases">
        <authorList>
            <person name="Sun Q."/>
            <person name="Zhou Y."/>
        </authorList>
    </citation>
    <scope>NUCLEOTIDE SEQUENCE</scope>
    <source>
        <strain evidence="7">CGMCC 1.12181</strain>
    </source>
</reference>
<gene>
    <name evidence="7" type="ORF">GCM10011365_04790</name>
</gene>
<proteinExistence type="predicted"/>
<keyword evidence="8" id="KW-1185">Reference proteome</keyword>
<name>A0A917CHK5_9GAMM</name>
<dbReference type="SMART" id="SM00563">
    <property type="entry name" value="PlsC"/>
    <property type="match status" value="1"/>
</dbReference>
<sequence length="201" mass="22813">MGLKIKIYGTRPTSPVMLVANHVSWLDIPIIHAFILAGFVAKKEIKYWPILGWLAMAGDTLFLNRGDSTSRKVVLNQLKKRLLQDRSVAIFPEGTVTDGSHLRIFHRQLIHAAVETQTPIVPLAIKFIDEHGRREKRVAFIEDEPFLHHVFRMLKLPETTVEIHCGPALKEYGAGTRTLTILARNYIEQQLLQDDYLSPAA</sequence>
<accession>A0A917CHK5</accession>
<evidence type="ECO:0000256" key="5">
    <source>
        <dbReference type="ARBA" id="ARBA00023315"/>
    </source>
</evidence>
<keyword evidence="2" id="KW-0444">Lipid biosynthesis</keyword>
<dbReference type="PANTHER" id="PTHR10434:SF64">
    <property type="entry name" value="1-ACYL-SN-GLYCEROL-3-PHOSPHATE ACYLTRANSFERASE-RELATED"/>
    <property type="match status" value="1"/>
</dbReference>
<comment type="caution">
    <text evidence="7">The sequence shown here is derived from an EMBL/GenBank/DDBJ whole genome shotgun (WGS) entry which is preliminary data.</text>
</comment>
<feature type="domain" description="Phospholipid/glycerol acyltransferase" evidence="6">
    <location>
        <begin position="16"/>
        <end position="128"/>
    </location>
</feature>
<dbReference type="GO" id="GO:0003841">
    <property type="term" value="F:1-acylglycerol-3-phosphate O-acyltransferase activity"/>
    <property type="evidence" value="ECO:0007669"/>
    <property type="project" value="TreeGrafter"/>
</dbReference>
<dbReference type="InterPro" id="IPR002123">
    <property type="entry name" value="Plipid/glycerol_acylTrfase"/>
</dbReference>
<evidence type="ECO:0000259" key="6">
    <source>
        <dbReference type="SMART" id="SM00563"/>
    </source>
</evidence>
<evidence type="ECO:0000313" key="8">
    <source>
        <dbReference type="Proteomes" id="UP000605253"/>
    </source>
</evidence>
<evidence type="ECO:0000256" key="3">
    <source>
        <dbReference type="ARBA" id="ARBA00022679"/>
    </source>
</evidence>
<evidence type="ECO:0000256" key="4">
    <source>
        <dbReference type="ARBA" id="ARBA00023098"/>
    </source>
</evidence>
<evidence type="ECO:0000256" key="1">
    <source>
        <dbReference type="ARBA" id="ARBA00005189"/>
    </source>
</evidence>
<dbReference type="GO" id="GO:0006654">
    <property type="term" value="P:phosphatidic acid biosynthetic process"/>
    <property type="evidence" value="ECO:0007669"/>
    <property type="project" value="TreeGrafter"/>
</dbReference>
<evidence type="ECO:0000313" key="7">
    <source>
        <dbReference type="EMBL" id="GGF86790.1"/>
    </source>
</evidence>
<evidence type="ECO:0000256" key="2">
    <source>
        <dbReference type="ARBA" id="ARBA00022516"/>
    </source>
</evidence>
<keyword evidence="4" id="KW-0443">Lipid metabolism</keyword>
<dbReference type="AlphaFoldDB" id="A0A917CHK5"/>
<dbReference type="EMBL" id="BMEO01000002">
    <property type="protein sequence ID" value="GGF86790.1"/>
    <property type="molecule type" value="Genomic_DNA"/>
</dbReference>
<dbReference type="PANTHER" id="PTHR10434">
    <property type="entry name" value="1-ACYL-SN-GLYCEROL-3-PHOSPHATE ACYLTRANSFERASE"/>
    <property type="match status" value="1"/>
</dbReference>